<sequence>MSNYPAIPCPSHPPDPPFLLDQIMALESLTCYLNKNGCLQITVEASLKLPPPHKKIWDISKKAVSFSGVVLVFKEAKKVGWVYCDTLSPTLLHASLVPGGLIIKPFKRGRGRNGYQSIGRG</sequence>
<keyword evidence="2" id="KW-1185">Reference proteome</keyword>
<accession>A0ACC2SP15</accession>
<proteinExistence type="predicted"/>
<dbReference type="Proteomes" id="UP001165960">
    <property type="component" value="Unassembled WGS sequence"/>
</dbReference>
<evidence type="ECO:0000313" key="1">
    <source>
        <dbReference type="EMBL" id="KAJ9064132.1"/>
    </source>
</evidence>
<comment type="caution">
    <text evidence="1">The sequence shown here is derived from an EMBL/GenBank/DDBJ whole genome shotgun (WGS) entry which is preliminary data.</text>
</comment>
<reference evidence="1" key="1">
    <citation type="submission" date="2022-04" db="EMBL/GenBank/DDBJ databases">
        <title>Genome of the entomopathogenic fungus Entomophthora muscae.</title>
        <authorList>
            <person name="Elya C."/>
            <person name="Lovett B.R."/>
            <person name="Lee E."/>
            <person name="Macias A.M."/>
            <person name="Hajek A.E."/>
            <person name="De Bivort B.L."/>
            <person name="Kasson M.T."/>
            <person name="De Fine Licht H.H."/>
            <person name="Stajich J.E."/>
        </authorList>
    </citation>
    <scope>NUCLEOTIDE SEQUENCE</scope>
    <source>
        <strain evidence="1">Berkeley</strain>
    </source>
</reference>
<evidence type="ECO:0000313" key="2">
    <source>
        <dbReference type="Proteomes" id="UP001165960"/>
    </source>
</evidence>
<organism evidence="1 2">
    <name type="scientific">Entomophthora muscae</name>
    <dbReference type="NCBI Taxonomy" id="34485"/>
    <lineage>
        <taxon>Eukaryota</taxon>
        <taxon>Fungi</taxon>
        <taxon>Fungi incertae sedis</taxon>
        <taxon>Zoopagomycota</taxon>
        <taxon>Entomophthoromycotina</taxon>
        <taxon>Entomophthoromycetes</taxon>
        <taxon>Entomophthorales</taxon>
        <taxon>Entomophthoraceae</taxon>
        <taxon>Entomophthora</taxon>
    </lineage>
</organism>
<dbReference type="EMBL" id="QTSX02004528">
    <property type="protein sequence ID" value="KAJ9064132.1"/>
    <property type="molecule type" value="Genomic_DNA"/>
</dbReference>
<name>A0ACC2SP15_9FUNG</name>
<gene>
    <name evidence="1" type="ORF">DSO57_1033631</name>
</gene>
<protein>
    <submittedName>
        <fullName evidence="1">Uncharacterized protein</fullName>
    </submittedName>
</protein>